<evidence type="ECO:0000256" key="1">
    <source>
        <dbReference type="SAM" id="Phobius"/>
    </source>
</evidence>
<proteinExistence type="predicted"/>
<keyword evidence="1" id="KW-0812">Transmembrane</keyword>
<feature type="transmembrane region" description="Helical" evidence="1">
    <location>
        <begin position="133"/>
        <end position="150"/>
    </location>
</feature>
<dbReference type="AlphaFoldDB" id="A0A0X8GXY5"/>
<dbReference type="Proteomes" id="UP000063781">
    <property type="component" value="Chromosome"/>
</dbReference>
<name>A0A0X8GXY5_9FIRM</name>
<feature type="transmembrane region" description="Helical" evidence="1">
    <location>
        <begin position="51"/>
        <end position="84"/>
    </location>
</feature>
<accession>A0A0X8GXY5</accession>
<evidence type="ECO:0000313" key="3">
    <source>
        <dbReference type="Proteomes" id="UP000063781"/>
    </source>
</evidence>
<dbReference type="KEGG" id="erl:AOC36_00290"/>
<feature type="transmembrane region" description="Helical" evidence="1">
    <location>
        <begin position="310"/>
        <end position="328"/>
    </location>
</feature>
<feature type="transmembrane region" description="Helical" evidence="1">
    <location>
        <begin position="216"/>
        <end position="235"/>
    </location>
</feature>
<keyword evidence="3" id="KW-1185">Reference proteome</keyword>
<feature type="transmembrane region" description="Helical" evidence="1">
    <location>
        <begin position="6"/>
        <end position="30"/>
    </location>
</feature>
<feature type="transmembrane region" description="Helical" evidence="1">
    <location>
        <begin position="241"/>
        <end position="262"/>
    </location>
</feature>
<reference evidence="2 3" key="1">
    <citation type="submission" date="2015-10" db="EMBL/GenBank/DDBJ databases">
        <title>Erysipelothrix larvae sp. LV19 isolated from the larval gut of the rhinoceros beetle, Trypoxylus dichotomus.</title>
        <authorList>
            <person name="Lim S."/>
            <person name="Kim B.-C."/>
        </authorList>
    </citation>
    <scope>NUCLEOTIDE SEQUENCE [LARGE SCALE GENOMIC DNA]</scope>
    <source>
        <strain evidence="2 3">LV19</strain>
    </source>
</reference>
<organism evidence="2 3">
    <name type="scientific">Erysipelothrix larvae</name>
    <dbReference type="NCBI Taxonomy" id="1514105"/>
    <lineage>
        <taxon>Bacteria</taxon>
        <taxon>Bacillati</taxon>
        <taxon>Bacillota</taxon>
        <taxon>Erysipelotrichia</taxon>
        <taxon>Erysipelotrichales</taxon>
        <taxon>Erysipelotrichaceae</taxon>
        <taxon>Erysipelothrix</taxon>
    </lineage>
</organism>
<keyword evidence="1" id="KW-1133">Transmembrane helix</keyword>
<feature type="transmembrane region" description="Helical" evidence="1">
    <location>
        <begin position="90"/>
        <end position="112"/>
    </location>
</feature>
<evidence type="ECO:0000313" key="2">
    <source>
        <dbReference type="EMBL" id="AMC92485.1"/>
    </source>
</evidence>
<keyword evidence="1" id="KW-0472">Membrane</keyword>
<dbReference type="EMBL" id="CP013213">
    <property type="protein sequence ID" value="AMC92485.1"/>
    <property type="molecule type" value="Genomic_DNA"/>
</dbReference>
<protein>
    <submittedName>
        <fullName evidence="2">Uncharacterized protein</fullName>
    </submittedName>
</protein>
<gene>
    <name evidence="2" type="ORF">AOC36_00290</name>
</gene>
<dbReference type="STRING" id="1514105.AOC36_00290"/>
<sequence>MKIEYALFFGILSSLYIKPTHITLLAPICTRNMWLFVTRVIKLALKRHWPIIVSYLLFIFLLDENLLIPIIFTHGLILCLSLNIINPFEFIISIGTLLFLDSWVLLLILSLGMIPLRILRYQTASLIKDHSQMLLVLTIITSLYALLPYLSQFMILQLFPINRILMLFVFFFTSNLSQELTNSKEMIGRLKTRFHLVRLKMTNHSMNFLPHEILKTLKHHLLLLGVLSLISFLVYRTPLDHIIVLILCLILIVFEFDMLFYYSFQFKHSYYAFTLIRKGAELGINYLVSTYILMYGLMKGIHQTQSSLSLMYLFVSAIVLIVLLIRWCRALDLTFRLRPLLIISLMLLSSCSKTSGPAEFVISITQSSYFGKLEPVVIKSSNLDEITLRIKESQNVSRGTVLYRDAYGRDVKASMDGRVEIRETVFLFISHAYECKVIIPETDMHNFRLKESYEIESMNGNPLGSIKLKSIDYQYEHNSGSYQDINQYLLIFDIKESKLIPQSVILTVPQPIISIPNSFVLLEEDAIYVETIEGKVAVKGTYNEETQTYDITTRLSDGLILYEVSND</sequence>
<feature type="transmembrane region" description="Helical" evidence="1">
    <location>
        <begin position="282"/>
        <end position="298"/>
    </location>
</feature>